<gene>
    <name evidence="1" type="ORF">GH810_03870</name>
</gene>
<dbReference type="RefSeq" id="WP_148565819.1">
    <property type="nucleotide sequence ID" value="NZ_RXYA01000002.1"/>
</dbReference>
<sequence length="133" mass="15430">MQAELAEIAVRMRLNYLDPMLEDLFYQLKYNYDNSFSISIDDNIKEIFKPINSNAKKIIGDGKDLIFIDKNPKKLLKYISDKSNRLEEQLNSTAGSNLIKQALSERYEQQEVLIMPDDGLQGQRIFIPVIELE</sequence>
<accession>A0A923HUK0</accession>
<reference evidence="1" key="1">
    <citation type="submission" date="2019-10" db="EMBL/GenBank/DDBJ databases">
        <authorList>
            <person name="Ross D.E."/>
            <person name="Gulliver D."/>
        </authorList>
    </citation>
    <scope>NUCLEOTIDE SEQUENCE</scope>
    <source>
        <strain evidence="1">DER-2019</strain>
    </source>
</reference>
<keyword evidence="2" id="KW-1185">Reference proteome</keyword>
<evidence type="ECO:0000313" key="1">
    <source>
        <dbReference type="EMBL" id="MBC3887442.1"/>
    </source>
</evidence>
<evidence type="ECO:0000313" key="2">
    <source>
        <dbReference type="Proteomes" id="UP000616595"/>
    </source>
</evidence>
<proteinExistence type="predicted"/>
<dbReference type="EMBL" id="WJBD01000003">
    <property type="protein sequence ID" value="MBC3887442.1"/>
    <property type="molecule type" value="Genomic_DNA"/>
</dbReference>
<dbReference type="AlphaFoldDB" id="A0A923HUK0"/>
<reference evidence="1" key="2">
    <citation type="submission" date="2020-10" db="EMBL/GenBank/DDBJ databases">
        <title>Comparative genomics of the Acetobacterium genus.</title>
        <authorList>
            <person name="Marshall C."/>
            <person name="May H."/>
            <person name="Norman S."/>
        </authorList>
    </citation>
    <scope>NUCLEOTIDE SEQUENCE</scope>
    <source>
        <strain evidence="1">DER-2019</strain>
    </source>
</reference>
<dbReference type="Proteomes" id="UP000616595">
    <property type="component" value="Unassembled WGS sequence"/>
</dbReference>
<organism evidence="1 2">
    <name type="scientific">Acetobacterium paludosum</name>
    <dbReference type="NCBI Taxonomy" id="52693"/>
    <lineage>
        <taxon>Bacteria</taxon>
        <taxon>Bacillati</taxon>
        <taxon>Bacillota</taxon>
        <taxon>Clostridia</taxon>
        <taxon>Eubacteriales</taxon>
        <taxon>Eubacteriaceae</taxon>
        <taxon>Acetobacterium</taxon>
    </lineage>
</organism>
<protein>
    <submittedName>
        <fullName evidence="1">Uncharacterized protein</fullName>
    </submittedName>
</protein>
<name>A0A923HUK0_9FIRM</name>
<comment type="caution">
    <text evidence="1">The sequence shown here is derived from an EMBL/GenBank/DDBJ whole genome shotgun (WGS) entry which is preliminary data.</text>
</comment>